<keyword evidence="1" id="KW-1133">Transmembrane helix</keyword>
<sequence length="663" mass="76439">MQKLFFTLSLLFISTISFAQGNTAEIDSLNQILDNISSDSILHKSLYKIVAKSYRYQNSDIHLHLIKRALKTVAINNKKYEGIWLSEYGKYYQIKGNIDSSNYYLNKAIKIGKSINDKKQEYSSKTSLAANYESLGDYEKALKTYNEILVYENTLPEDKSEINITKYNMIGLYLAIEDFDKAEKMALELFNNPKIKADNTFLSEVCFMLSGIYLYKNSTEKGINFAKQAEKLATNKYMKGMVHDVLGSLYTKDQKLKLSYSYYKKALPIFEEFGDKARVNATLSNMSNTLINLKDYDNAEKLLLKIEQDLSNDKDAFALNIQTNYNALLKLYEEKEDYKKALYYSEKEKAIKDSLIGIERQKAIADFEVAYETEKKEREKNIAQQQLQIWQLENTKNKNLLYSALVISGLLLVAGLFYYSRLKAKKKAEIITLELKEIQKRLALEKQYKDSELKALKAQMNPHFIFNALNSIQDYIVLNQKNLASDYLGKFADLIRNYLHFSDTGFISVPEEIHNLKLYLELEKLRFEDALDYQVIIDDKANSEAIKIPTMLIQPYVENALKHGLLHKKHNRKLSISISKPSENIIECIVEDNGIGREKSKAINQKRQHQHKSFALKATTERLDLLNYGKERKIGVEILDLKQGDEAIGTKVILNIPIVNKKL</sequence>
<keyword evidence="1" id="KW-0472">Membrane</keyword>
<keyword evidence="2" id="KW-0732">Signal</keyword>
<protein>
    <submittedName>
        <fullName evidence="4">Tetratricopeptide repeat-containing protein</fullName>
    </submittedName>
</protein>
<dbReference type="PANTHER" id="PTHR34220:SF7">
    <property type="entry name" value="SENSOR HISTIDINE KINASE YPDA"/>
    <property type="match status" value="1"/>
</dbReference>
<evidence type="ECO:0000259" key="3">
    <source>
        <dbReference type="Pfam" id="PF06580"/>
    </source>
</evidence>
<dbReference type="SUPFAM" id="SSF55874">
    <property type="entry name" value="ATPase domain of HSP90 chaperone/DNA topoisomerase II/histidine kinase"/>
    <property type="match status" value="1"/>
</dbReference>
<dbReference type="InterPro" id="IPR011990">
    <property type="entry name" value="TPR-like_helical_dom_sf"/>
</dbReference>
<dbReference type="Pfam" id="PF06580">
    <property type="entry name" value="His_kinase"/>
    <property type="match status" value="1"/>
</dbReference>
<feature type="transmembrane region" description="Helical" evidence="1">
    <location>
        <begin position="400"/>
        <end position="419"/>
    </location>
</feature>
<dbReference type="GO" id="GO:0016020">
    <property type="term" value="C:membrane"/>
    <property type="evidence" value="ECO:0007669"/>
    <property type="project" value="InterPro"/>
</dbReference>
<evidence type="ECO:0000313" key="5">
    <source>
        <dbReference type="Proteomes" id="UP000198963"/>
    </source>
</evidence>
<accession>A0A1H1PLZ6</accession>
<dbReference type="SMART" id="SM00028">
    <property type="entry name" value="TPR"/>
    <property type="match status" value="2"/>
</dbReference>
<reference evidence="4 5" key="1">
    <citation type="submission" date="2016-10" db="EMBL/GenBank/DDBJ databases">
        <authorList>
            <person name="Varghese N."/>
            <person name="Submissions S."/>
        </authorList>
    </citation>
    <scope>NUCLEOTIDE SEQUENCE [LARGE SCALE GENOMIC DNA]</scope>
    <source>
        <strain evidence="4 5">RHA_55</strain>
    </source>
</reference>
<evidence type="ECO:0000256" key="1">
    <source>
        <dbReference type="SAM" id="Phobius"/>
    </source>
</evidence>
<dbReference type="InterPro" id="IPR019734">
    <property type="entry name" value="TPR_rpt"/>
</dbReference>
<dbReference type="InterPro" id="IPR010559">
    <property type="entry name" value="Sig_transdc_His_kin_internal"/>
</dbReference>
<dbReference type="PANTHER" id="PTHR34220">
    <property type="entry name" value="SENSOR HISTIDINE KINASE YPDA"/>
    <property type="match status" value="1"/>
</dbReference>
<feature type="domain" description="Signal transduction histidine kinase internal region" evidence="3">
    <location>
        <begin position="451"/>
        <end position="531"/>
    </location>
</feature>
<dbReference type="AlphaFoldDB" id="A0A1H1PLZ6"/>
<dbReference type="Gene3D" id="1.25.40.10">
    <property type="entry name" value="Tetratricopeptide repeat domain"/>
    <property type="match status" value="2"/>
</dbReference>
<feature type="signal peptide" evidence="2">
    <location>
        <begin position="1"/>
        <end position="19"/>
    </location>
</feature>
<dbReference type="RefSeq" id="WP_092444695.1">
    <property type="nucleotide sequence ID" value="NZ_LT629774.1"/>
</dbReference>
<dbReference type="GO" id="GO:0000155">
    <property type="term" value="F:phosphorelay sensor kinase activity"/>
    <property type="evidence" value="ECO:0007669"/>
    <property type="project" value="InterPro"/>
</dbReference>
<evidence type="ECO:0000256" key="2">
    <source>
        <dbReference type="SAM" id="SignalP"/>
    </source>
</evidence>
<name>A0A1H1PLZ6_9FLAO</name>
<keyword evidence="1" id="KW-0812">Transmembrane</keyword>
<dbReference type="SUPFAM" id="SSF48452">
    <property type="entry name" value="TPR-like"/>
    <property type="match status" value="2"/>
</dbReference>
<dbReference type="InterPro" id="IPR050640">
    <property type="entry name" value="Bact_2-comp_sensor_kinase"/>
</dbReference>
<proteinExistence type="predicted"/>
<dbReference type="STRING" id="1249933.SAMN04489797_0916"/>
<keyword evidence="5" id="KW-1185">Reference proteome</keyword>
<evidence type="ECO:0000313" key="4">
    <source>
        <dbReference type="EMBL" id="SDS12258.1"/>
    </source>
</evidence>
<dbReference type="Gene3D" id="3.30.565.10">
    <property type="entry name" value="Histidine kinase-like ATPase, C-terminal domain"/>
    <property type="match status" value="1"/>
</dbReference>
<dbReference type="EMBL" id="LT629774">
    <property type="protein sequence ID" value="SDS12258.1"/>
    <property type="molecule type" value="Genomic_DNA"/>
</dbReference>
<dbReference type="InterPro" id="IPR036890">
    <property type="entry name" value="HATPase_C_sf"/>
</dbReference>
<dbReference type="Proteomes" id="UP000198963">
    <property type="component" value="Chromosome I"/>
</dbReference>
<feature type="chain" id="PRO_5009256699" evidence="2">
    <location>
        <begin position="20"/>
        <end position="663"/>
    </location>
</feature>
<organism evidence="4 5">
    <name type="scientific">Winogradskyella sediminis</name>
    <dbReference type="NCBI Taxonomy" id="1382466"/>
    <lineage>
        <taxon>Bacteria</taxon>
        <taxon>Pseudomonadati</taxon>
        <taxon>Bacteroidota</taxon>
        <taxon>Flavobacteriia</taxon>
        <taxon>Flavobacteriales</taxon>
        <taxon>Flavobacteriaceae</taxon>
        <taxon>Winogradskyella</taxon>
    </lineage>
</organism>
<gene>
    <name evidence="4" type="ORF">SAMN04489797_0916</name>
</gene>